<reference evidence="1 2" key="1">
    <citation type="journal article" date="2014" name="Agronomy (Basel)">
        <title>A Draft Genome Sequence for Ensete ventricosum, the Drought-Tolerant Tree Against Hunger.</title>
        <authorList>
            <person name="Harrison J."/>
            <person name="Moore K.A."/>
            <person name="Paszkiewicz K."/>
            <person name="Jones T."/>
            <person name="Grant M."/>
            <person name="Ambacheew D."/>
            <person name="Muzemil S."/>
            <person name="Studholme D.J."/>
        </authorList>
    </citation>
    <scope>NUCLEOTIDE SEQUENCE [LARGE SCALE GENOMIC DNA]</scope>
</reference>
<evidence type="ECO:0000313" key="1">
    <source>
        <dbReference type="EMBL" id="RRT51112.1"/>
    </source>
</evidence>
<comment type="caution">
    <text evidence="1">The sequence shown here is derived from an EMBL/GenBank/DDBJ whole genome shotgun (WGS) entry which is preliminary data.</text>
</comment>
<proteinExistence type="predicted"/>
<dbReference type="AlphaFoldDB" id="A0A426YH86"/>
<dbReference type="Proteomes" id="UP000287651">
    <property type="component" value="Unassembled WGS sequence"/>
</dbReference>
<dbReference type="EMBL" id="AMZH03012390">
    <property type="protein sequence ID" value="RRT51112.1"/>
    <property type="molecule type" value="Genomic_DNA"/>
</dbReference>
<evidence type="ECO:0000313" key="2">
    <source>
        <dbReference type="Proteomes" id="UP000287651"/>
    </source>
</evidence>
<gene>
    <name evidence="1" type="ORF">B296_00051278</name>
</gene>
<organism evidence="1 2">
    <name type="scientific">Ensete ventricosum</name>
    <name type="common">Abyssinian banana</name>
    <name type="synonym">Musa ensete</name>
    <dbReference type="NCBI Taxonomy" id="4639"/>
    <lineage>
        <taxon>Eukaryota</taxon>
        <taxon>Viridiplantae</taxon>
        <taxon>Streptophyta</taxon>
        <taxon>Embryophyta</taxon>
        <taxon>Tracheophyta</taxon>
        <taxon>Spermatophyta</taxon>
        <taxon>Magnoliopsida</taxon>
        <taxon>Liliopsida</taxon>
        <taxon>Zingiberales</taxon>
        <taxon>Musaceae</taxon>
        <taxon>Ensete</taxon>
    </lineage>
</organism>
<protein>
    <submittedName>
        <fullName evidence="1">Uncharacterized protein</fullName>
    </submittedName>
</protein>
<name>A0A426YH86_ENSVE</name>
<accession>A0A426YH86</accession>
<sequence length="114" mass="12954">MHCAYRSVPGTIPYRDKLGTPVWIDMANLGEGTMMEPGRETAMPNLATSLQPRTIPPAQNMKIPPGRVDAMQRQPTTRHPHHYLMPNTSPFAAKHPKIHSDILFPCRELRFVER</sequence>